<proteinExistence type="predicted"/>
<dbReference type="GO" id="GO:0003855">
    <property type="term" value="F:3-dehydroquinate dehydratase activity"/>
    <property type="evidence" value="ECO:0007669"/>
    <property type="project" value="UniProtKB-EC"/>
</dbReference>
<dbReference type="AlphaFoldDB" id="A0A6J4PM41"/>
<evidence type="ECO:0000313" key="2">
    <source>
        <dbReference type="EMBL" id="CAA9418467.1"/>
    </source>
</evidence>
<feature type="non-terminal residue" evidence="2">
    <location>
        <position position="1"/>
    </location>
</feature>
<reference evidence="2" key="1">
    <citation type="submission" date="2020-02" db="EMBL/GenBank/DDBJ databases">
        <authorList>
            <person name="Meier V. D."/>
        </authorList>
    </citation>
    <scope>NUCLEOTIDE SEQUENCE</scope>
    <source>
        <strain evidence="2">AVDCRST_MAG35</strain>
    </source>
</reference>
<feature type="compositionally biased region" description="Low complexity" evidence="1">
    <location>
        <begin position="30"/>
        <end position="46"/>
    </location>
</feature>
<accession>A0A6J4PM41</accession>
<keyword evidence="2" id="KW-0456">Lyase</keyword>
<dbReference type="EMBL" id="CADCUY010000384">
    <property type="protein sequence ID" value="CAA9418467.1"/>
    <property type="molecule type" value="Genomic_DNA"/>
</dbReference>
<protein>
    <submittedName>
        <fullName evidence="2">3-dehydroquinate dehydratase II</fullName>
        <ecNumber evidence="2">4.2.1.10</ecNumber>
    </submittedName>
</protein>
<name>A0A6J4PM41_9ACTN</name>
<sequence>GAQRRRVDPHLDRPARRLRAAARAPGGGAPEQRAPARGVPAPLLRLRGGHRRDRGAGRRGLPRGAAVHRRPGGL</sequence>
<feature type="non-terminal residue" evidence="2">
    <location>
        <position position="74"/>
    </location>
</feature>
<evidence type="ECO:0000256" key="1">
    <source>
        <dbReference type="SAM" id="MobiDB-lite"/>
    </source>
</evidence>
<gene>
    <name evidence="2" type="ORF">AVDCRST_MAG35-1840</name>
</gene>
<organism evidence="2">
    <name type="scientific">uncultured Quadrisphaera sp</name>
    <dbReference type="NCBI Taxonomy" id="904978"/>
    <lineage>
        <taxon>Bacteria</taxon>
        <taxon>Bacillati</taxon>
        <taxon>Actinomycetota</taxon>
        <taxon>Actinomycetes</taxon>
        <taxon>Kineosporiales</taxon>
        <taxon>Kineosporiaceae</taxon>
        <taxon>Quadrisphaera</taxon>
        <taxon>environmental samples</taxon>
    </lineage>
</organism>
<feature type="compositionally biased region" description="Basic and acidic residues" evidence="1">
    <location>
        <begin position="1"/>
        <end position="15"/>
    </location>
</feature>
<dbReference type="EC" id="4.2.1.10" evidence="2"/>
<feature type="region of interest" description="Disordered" evidence="1">
    <location>
        <begin position="1"/>
        <end position="74"/>
    </location>
</feature>